<comment type="function">
    <text evidence="5">Catalyzes the dephosphorylation of 2-6 carbon acid sugars in vitro.</text>
</comment>
<comment type="cofactor">
    <cofactor evidence="8">
        <name>Mg(2+)</name>
        <dbReference type="ChEBI" id="CHEBI:18420"/>
    </cofactor>
    <text evidence="8">Divalent metal ions. Mg(2+) is the most effective.</text>
</comment>
<proteinExistence type="inferred from homology"/>
<feature type="binding site" evidence="8">
    <location>
        <position position="207"/>
    </location>
    <ligand>
        <name>Mg(2+)</name>
        <dbReference type="ChEBI" id="CHEBI:18420"/>
    </ligand>
</feature>
<feature type="active site" description="Proton donor" evidence="6">
    <location>
        <position position="12"/>
    </location>
</feature>
<evidence type="ECO:0000256" key="4">
    <source>
        <dbReference type="ARBA" id="ARBA00022842"/>
    </source>
</evidence>
<feature type="binding site" evidence="7">
    <location>
        <position position="182"/>
    </location>
    <ligand>
        <name>substrate</name>
    </ligand>
</feature>
<organism evidence="9 10">
    <name type="scientific">Cerasibacillus terrae</name>
    <dbReference type="NCBI Taxonomy" id="2498845"/>
    <lineage>
        <taxon>Bacteria</taxon>
        <taxon>Bacillati</taxon>
        <taxon>Bacillota</taxon>
        <taxon>Bacilli</taxon>
        <taxon>Bacillales</taxon>
        <taxon>Bacillaceae</taxon>
        <taxon>Cerasibacillus</taxon>
    </lineage>
</organism>
<evidence type="ECO:0000313" key="10">
    <source>
        <dbReference type="Proteomes" id="UP000321574"/>
    </source>
</evidence>
<dbReference type="NCBIfam" id="TIGR01457">
    <property type="entry name" value="HAD-SF-IIA-hyp2"/>
    <property type="match status" value="1"/>
</dbReference>
<dbReference type="FunFam" id="3.40.50.1000:FF:000053">
    <property type="entry name" value="TIGR01457 family HAD hydrolase"/>
    <property type="match status" value="1"/>
</dbReference>
<dbReference type="SUPFAM" id="SSF56784">
    <property type="entry name" value="HAD-like"/>
    <property type="match status" value="1"/>
</dbReference>
<keyword evidence="4 5" id="KW-0460">Magnesium</keyword>
<evidence type="ECO:0000256" key="8">
    <source>
        <dbReference type="PIRSR" id="PIRSR000915-3"/>
    </source>
</evidence>
<dbReference type="OrthoDB" id="9810449at2"/>
<keyword evidence="3 9" id="KW-0378">Hydrolase</keyword>
<dbReference type="AlphaFoldDB" id="A0A5C8NHW9"/>
<name>A0A5C8NHW9_9BACI</name>
<dbReference type="PANTHER" id="PTHR19288">
    <property type="entry name" value="4-NITROPHENYLPHOSPHATASE-RELATED"/>
    <property type="match status" value="1"/>
</dbReference>
<evidence type="ECO:0000256" key="6">
    <source>
        <dbReference type="PIRSR" id="PIRSR000915-1"/>
    </source>
</evidence>
<keyword evidence="2 5" id="KW-0479">Metal-binding</keyword>
<dbReference type="GO" id="GO:0005737">
    <property type="term" value="C:cytoplasm"/>
    <property type="evidence" value="ECO:0007669"/>
    <property type="project" value="TreeGrafter"/>
</dbReference>
<dbReference type="InterPro" id="IPR036412">
    <property type="entry name" value="HAD-like_sf"/>
</dbReference>
<evidence type="ECO:0000313" key="9">
    <source>
        <dbReference type="EMBL" id="TXL58138.1"/>
    </source>
</evidence>
<dbReference type="GO" id="GO:0016791">
    <property type="term" value="F:phosphatase activity"/>
    <property type="evidence" value="ECO:0007669"/>
    <property type="project" value="TreeGrafter"/>
</dbReference>
<feature type="binding site" evidence="8">
    <location>
        <position position="10"/>
    </location>
    <ligand>
        <name>Mg(2+)</name>
        <dbReference type="ChEBI" id="CHEBI:18420"/>
    </ligand>
</feature>
<evidence type="ECO:0000256" key="7">
    <source>
        <dbReference type="PIRSR" id="PIRSR000915-2"/>
    </source>
</evidence>
<dbReference type="SFLD" id="SFLDS00003">
    <property type="entry name" value="Haloacid_Dehalogenase"/>
    <property type="match status" value="1"/>
</dbReference>
<dbReference type="PIRSF" id="PIRSF000915">
    <property type="entry name" value="PGP-type_phosphatase"/>
    <property type="match status" value="1"/>
</dbReference>
<dbReference type="Pfam" id="PF13242">
    <property type="entry name" value="Hydrolase_like"/>
    <property type="match status" value="1"/>
</dbReference>
<dbReference type="EMBL" id="VDUW01000015">
    <property type="protein sequence ID" value="TXL58138.1"/>
    <property type="molecule type" value="Genomic_DNA"/>
</dbReference>
<protein>
    <recommendedName>
        <fullName evidence="5">Acid sugar phosphatase</fullName>
        <ecNumber evidence="5">3.1.3.-</ecNumber>
    </recommendedName>
</protein>
<feature type="active site" description="Nucleophile" evidence="6">
    <location>
        <position position="10"/>
    </location>
</feature>
<dbReference type="EC" id="3.1.3.-" evidence="5"/>
<dbReference type="SFLD" id="SFLDG01139">
    <property type="entry name" value="C2.A:_Pyridoxal_Phosphate_Phos"/>
    <property type="match status" value="1"/>
</dbReference>
<dbReference type="Proteomes" id="UP000321574">
    <property type="component" value="Unassembled WGS sequence"/>
</dbReference>
<comment type="similarity">
    <text evidence="1 5">Belongs to the HAD-like hydrolase superfamily. NagD family.</text>
</comment>
<dbReference type="Gene3D" id="3.40.50.1000">
    <property type="entry name" value="HAD superfamily/HAD-like"/>
    <property type="match status" value="2"/>
</dbReference>
<dbReference type="CDD" id="cd07530">
    <property type="entry name" value="HAD_Pase_UmpH-like"/>
    <property type="match status" value="1"/>
</dbReference>
<comment type="caution">
    <text evidence="9">The sequence shown here is derived from an EMBL/GenBank/DDBJ whole genome shotgun (WGS) entry which is preliminary data.</text>
</comment>
<dbReference type="InterPro" id="IPR023214">
    <property type="entry name" value="HAD_sf"/>
</dbReference>
<dbReference type="PANTHER" id="PTHR19288:SF46">
    <property type="entry name" value="HALOACID DEHALOGENASE-LIKE HYDROLASE DOMAIN-CONTAINING PROTEIN 2"/>
    <property type="match status" value="1"/>
</dbReference>
<dbReference type="InterPro" id="IPR006354">
    <property type="entry name" value="HAD-SF_hydro_IIA_hyp1"/>
</dbReference>
<sequence length="257" mass="28266">MKTYGGYIIDLDGTMYRGNQVIDDAPQFIQGLVEKNRSYVFLTNNSTRTQEQVASKLNAMGIQASPEQICTTSMATAKYIKKQKKDARCYVIGESGLSAAIQEEGLQLVHNENCDYVIVGLDREITYEKLAIGCLAIQQGAVFISTNSDVAIPSENGLLPGNGSLTSVLTVATGKQPTFIGKPEKIIVEEALRLLGIKPEDTLIVGDNYETDIKAGIAANIDTLMVFTGVTPYEKYEKLSKKPTYHVKKLQEWMKNI</sequence>
<accession>A0A5C8NHW9</accession>
<evidence type="ECO:0000256" key="3">
    <source>
        <dbReference type="ARBA" id="ARBA00022801"/>
    </source>
</evidence>
<evidence type="ECO:0000256" key="1">
    <source>
        <dbReference type="ARBA" id="ARBA00006696"/>
    </source>
</evidence>
<dbReference type="RefSeq" id="WP_147670520.1">
    <property type="nucleotide sequence ID" value="NZ_VDUW01000015.1"/>
</dbReference>
<feature type="binding site" evidence="8">
    <location>
        <position position="12"/>
    </location>
    <ligand>
        <name>Mg(2+)</name>
        <dbReference type="ChEBI" id="CHEBI:18420"/>
    </ligand>
</feature>
<evidence type="ECO:0000256" key="5">
    <source>
        <dbReference type="PIRNR" id="PIRNR000915"/>
    </source>
</evidence>
<dbReference type="NCBIfam" id="TIGR01460">
    <property type="entry name" value="HAD-SF-IIA"/>
    <property type="match status" value="1"/>
</dbReference>
<evidence type="ECO:0000256" key="2">
    <source>
        <dbReference type="ARBA" id="ARBA00022723"/>
    </source>
</evidence>
<dbReference type="Pfam" id="PF13344">
    <property type="entry name" value="Hydrolase_6"/>
    <property type="match status" value="1"/>
</dbReference>
<reference evidence="9 10" key="1">
    <citation type="submission" date="2019-06" db="EMBL/GenBank/DDBJ databases">
        <title>Cerasibacillus sp. nov., isolated from maize field.</title>
        <authorList>
            <person name="Lin S.-Y."/>
            <person name="Tsai C.-F."/>
            <person name="Young C.-C."/>
        </authorList>
    </citation>
    <scope>NUCLEOTIDE SEQUENCE [LARGE SCALE GENOMIC DNA]</scope>
    <source>
        <strain evidence="9 10">CC-CFT480</strain>
    </source>
</reference>
<keyword evidence="10" id="KW-1185">Reference proteome</keyword>
<dbReference type="GO" id="GO:0046872">
    <property type="term" value="F:metal ion binding"/>
    <property type="evidence" value="ECO:0007669"/>
    <property type="project" value="UniProtKB-KW"/>
</dbReference>
<dbReference type="InterPro" id="IPR006357">
    <property type="entry name" value="HAD-SF_hydro_IIA"/>
</dbReference>
<gene>
    <name evidence="9" type="ORF">FHP05_14335</name>
</gene>